<dbReference type="Pfam" id="PF09822">
    <property type="entry name" value="ABC_transp_aux"/>
    <property type="match status" value="1"/>
</dbReference>
<evidence type="ECO:0000313" key="3">
    <source>
        <dbReference type="EMBL" id="MBM3318862.1"/>
    </source>
</evidence>
<feature type="transmembrane region" description="Helical" evidence="1">
    <location>
        <begin position="35"/>
        <end position="54"/>
    </location>
</feature>
<name>A0A937XD71_UNCEI</name>
<gene>
    <name evidence="3" type="ORF">FJY75_13520</name>
</gene>
<keyword evidence="1" id="KW-0472">Membrane</keyword>
<keyword evidence="1" id="KW-0812">Transmembrane</keyword>
<reference evidence="3" key="1">
    <citation type="submission" date="2019-03" db="EMBL/GenBank/DDBJ databases">
        <title>Lake Tanganyika Metagenome-Assembled Genomes (MAGs).</title>
        <authorList>
            <person name="Tran P."/>
        </authorList>
    </citation>
    <scope>NUCLEOTIDE SEQUENCE</scope>
    <source>
        <strain evidence="3">M_DeepCast_400m_m2_100</strain>
    </source>
</reference>
<dbReference type="Proteomes" id="UP000748308">
    <property type="component" value="Unassembled WGS sequence"/>
</dbReference>
<comment type="caution">
    <text evidence="3">The sequence shown here is derived from an EMBL/GenBank/DDBJ whole genome shotgun (WGS) entry which is preliminary data.</text>
</comment>
<evidence type="ECO:0000313" key="4">
    <source>
        <dbReference type="Proteomes" id="UP000748308"/>
    </source>
</evidence>
<protein>
    <submittedName>
        <fullName evidence="3">GldG family protein</fullName>
    </submittedName>
</protein>
<evidence type="ECO:0000256" key="1">
    <source>
        <dbReference type="SAM" id="Phobius"/>
    </source>
</evidence>
<dbReference type="EMBL" id="VGIY01000517">
    <property type="protein sequence ID" value="MBM3318862.1"/>
    <property type="molecule type" value="Genomic_DNA"/>
</dbReference>
<accession>A0A937XD71</accession>
<sequence>MAAGSRTLPIFLAGLLLLLLGALWTTVDTAGYLPRFVLVAGVVLLALFLIRNAGEIRFLLLQARERAEPGPTATLLLLALVLALGGLLAGRLLAPVDLTAERLNSLSGGSRRTLAALDGPLRIEAYYADPSPEWTYAGRLLSLYARGSRHVRTSLHDPDREPARAREAGVGRTGTIVVTRGEARLQVYELSEEAITQGILAVLEGRPRFVGLVQGHGEPTLAAGGDQGLTGWMQALQAVNVSAREVRLLDADEVPEDLDALLVVRPRSPLFESELGILRRYLERGGRIGFWLEPADSTGLEGFLGFYYLGVLPGMIRDTGRATAGLGLGVWSPALVGDPRHPVTAGLTNFVAASGAGGLEIESPHPMDLIAEPFLRSAGPVEVFAEAQAAGRAPLRRGVETVGAALEWSAAPEASGEEDAGGLPPVKRVARLLVLADASPVTNRFLGMAANRDLAIGAVHWLTSQEHFLGSQRERARPAALRIGARGLRTLLYVVEFGLPALLIAAGVWVWMRRRVEAAR</sequence>
<keyword evidence="1" id="KW-1133">Transmembrane helix</keyword>
<feature type="transmembrane region" description="Helical" evidence="1">
    <location>
        <begin position="491"/>
        <end position="512"/>
    </location>
</feature>
<feature type="domain" description="ABC-type uncharacterised transport system" evidence="2">
    <location>
        <begin position="210"/>
        <end position="295"/>
    </location>
</feature>
<dbReference type="InterPro" id="IPR019196">
    <property type="entry name" value="ABC_transp_unknown"/>
</dbReference>
<organism evidence="3 4">
    <name type="scientific">Eiseniibacteriota bacterium</name>
    <dbReference type="NCBI Taxonomy" id="2212470"/>
    <lineage>
        <taxon>Bacteria</taxon>
        <taxon>Candidatus Eiseniibacteriota</taxon>
    </lineage>
</organism>
<feature type="transmembrane region" description="Helical" evidence="1">
    <location>
        <begin position="75"/>
        <end position="94"/>
    </location>
</feature>
<proteinExistence type="predicted"/>
<evidence type="ECO:0000259" key="2">
    <source>
        <dbReference type="Pfam" id="PF09822"/>
    </source>
</evidence>
<dbReference type="AlphaFoldDB" id="A0A937XD71"/>